<dbReference type="InterPro" id="IPR014369">
    <property type="entry name" value="Gly/Sar_N_MeTrfase"/>
</dbReference>
<evidence type="ECO:0000256" key="1">
    <source>
        <dbReference type="ARBA" id="ARBA00022603"/>
    </source>
</evidence>
<evidence type="ECO:0000313" key="5">
    <source>
        <dbReference type="EMBL" id="OGG52048.1"/>
    </source>
</evidence>
<dbReference type="GO" id="GO:0005829">
    <property type="term" value="C:cytosol"/>
    <property type="evidence" value="ECO:0007669"/>
    <property type="project" value="TreeGrafter"/>
</dbReference>
<dbReference type="GO" id="GO:0046500">
    <property type="term" value="P:S-adenosylmethionine metabolic process"/>
    <property type="evidence" value="ECO:0007669"/>
    <property type="project" value="TreeGrafter"/>
</dbReference>
<keyword evidence="3" id="KW-0949">S-adenosyl-L-methionine</keyword>
<evidence type="ECO:0000259" key="4">
    <source>
        <dbReference type="Pfam" id="PF13649"/>
    </source>
</evidence>
<dbReference type="InterPro" id="IPR041698">
    <property type="entry name" value="Methyltransf_25"/>
</dbReference>
<dbReference type="GO" id="GO:0042802">
    <property type="term" value="F:identical protein binding"/>
    <property type="evidence" value="ECO:0007669"/>
    <property type="project" value="TreeGrafter"/>
</dbReference>
<protein>
    <recommendedName>
        <fullName evidence="4">Methyltransferase domain-containing protein</fullName>
    </recommendedName>
</protein>
<dbReference type="GO" id="GO:1901052">
    <property type="term" value="P:sarcosine metabolic process"/>
    <property type="evidence" value="ECO:0007669"/>
    <property type="project" value="TreeGrafter"/>
</dbReference>
<dbReference type="EMBL" id="MFKW01000005">
    <property type="protein sequence ID" value="OGG52048.1"/>
    <property type="molecule type" value="Genomic_DNA"/>
</dbReference>
<comment type="caution">
    <text evidence="5">The sequence shown here is derived from an EMBL/GenBank/DDBJ whole genome shotgun (WGS) entry which is preliminary data.</text>
</comment>
<accession>A0A1F6CS81</accession>
<dbReference type="AlphaFoldDB" id="A0A1F6CS81"/>
<proteinExistence type="predicted"/>
<dbReference type="Proteomes" id="UP000176445">
    <property type="component" value="Unassembled WGS sequence"/>
</dbReference>
<organism evidence="5 6">
    <name type="scientific">Candidatus Kaiserbacteria bacterium RIFCSPHIGHO2_01_FULL_54_36b</name>
    <dbReference type="NCBI Taxonomy" id="1798483"/>
    <lineage>
        <taxon>Bacteria</taxon>
        <taxon>Candidatus Kaiseribacteriota</taxon>
    </lineage>
</organism>
<dbReference type="GO" id="GO:0017174">
    <property type="term" value="F:glycine N-methyltransferase activity"/>
    <property type="evidence" value="ECO:0007669"/>
    <property type="project" value="InterPro"/>
</dbReference>
<evidence type="ECO:0000313" key="6">
    <source>
        <dbReference type="Proteomes" id="UP000176445"/>
    </source>
</evidence>
<evidence type="ECO:0000256" key="3">
    <source>
        <dbReference type="ARBA" id="ARBA00022691"/>
    </source>
</evidence>
<dbReference type="InterPro" id="IPR029063">
    <property type="entry name" value="SAM-dependent_MTases_sf"/>
</dbReference>
<dbReference type="PANTHER" id="PTHR16458">
    <property type="entry name" value="GLYCINE N-METHYLTRANSFERASE"/>
    <property type="match status" value="1"/>
</dbReference>
<evidence type="ECO:0000256" key="2">
    <source>
        <dbReference type="ARBA" id="ARBA00022679"/>
    </source>
</evidence>
<reference evidence="5 6" key="1">
    <citation type="journal article" date="2016" name="Nat. Commun.">
        <title>Thousands of microbial genomes shed light on interconnected biogeochemical processes in an aquifer system.</title>
        <authorList>
            <person name="Anantharaman K."/>
            <person name="Brown C.T."/>
            <person name="Hug L.A."/>
            <person name="Sharon I."/>
            <person name="Castelle C.J."/>
            <person name="Probst A.J."/>
            <person name="Thomas B.C."/>
            <person name="Singh A."/>
            <person name="Wilkins M.J."/>
            <person name="Karaoz U."/>
            <person name="Brodie E.L."/>
            <person name="Williams K.H."/>
            <person name="Hubbard S.S."/>
            <person name="Banfield J.F."/>
        </authorList>
    </citation>
    <scope>NUCLEOTIDE SEQUENCE [LARGE SCALE GENOMIC DNA]</scope>
</reference>
<dbReference type="GO" id="GO:0016594">
    <property type="term" value="F:glycine binding"/>
    <property type="evidence" value="ECO:0007669"/>
    <property type="project" value="TreeGrafter"/>
</dbReference>
<dbReference type="GO" id="GO:0051289">
    <property type="term" value="P:protein homotetramerization"/>
    <property type="evidence" value="ECO:0007669"/>
    <property type="project" value="TreeGrafter"/>
</dbReference>
<dbReference type="Pfam" id="PF13649">
    <property type="entry name" value="Methyltransf_25"/>
    <property type="match status" value="1"/>
</dbReference>
<keyword evidence="1" id="KW-0489">Methyltransferase</keyword>
<dbReference type="SUPFAM" id="SSF53335">
    <property type="entry name" value="S-adenosyl-L-methionine-dependent methyltransferases"/>
    <property type="match status" value="1"/>
</dbReference>
<dbReference type="GO" id="GO:1904047">
    <property type="term" value="F:S-adenosyl-L-methionine binding"/>
    <property type="evidence" value="ECO:0007669"/>
    <property type="project" value="TreeGrafter"/>
</dbReference>
<dbReference type="GO" id="GO:0046498">
    <property type="term" value="P:S-adenosylhomocysteine metabolic process"/>
    <property type="evidence" value="ECO:0007669"/>
    <property type="project" value="TreeGrafter"/>
</dbReference>
<name>A0A1F6CS81_9BACT</name>
<dbReference type="GO" id="GO:0006111">
    <property type="term" value="P:regulation of gluconeogenesis"/>
    <property type="evidence" value="ECO:0007669"/>
    <property type="project" value="TreeGrafter"/>
</dbReference>
<sequence>MGSARDDQVFFSLPEIWDLCLDKIYNKSKYIEGLIHILTSYGIDKKSLILDAGCGSGFPALDLVERGYHVTAADKSSEMVRQIGLNAKLRGLGIEARHATWSELERFFDKEQFDLVYCRGNSLVYAASWEQNWIVPARSQEEIQTALRNFYSVLKRGGVLYVDVINKKEKPHEEDIGTVNTKHGPVRMTWRIEHDQIHKIRSWTMQLVFLNSGEVRTYPSYSYLLSNEELAQLLKDVGFSKIKSGVKVKGETNYDVFIARK</sequence>
<dbReference type="GO" id="GO:0006730">
    <property type="term" value="P:one-carbon metabolic process"/>
    <property type="evidence" value="ECO:0007669"/>
    <property type="project" value="TreeGrafter"/>
</dbReference>
<dbReference type="GO" id="GO:0032259">
    <property type="term" value="P:methylation"/>
    <property type="evidence" value="ECO:0007669"/>
    <property type="project" value="UniProtKB-KW"/>
</dbReference>
<gene>
    <name evidence="5" type="ORF">A2704_06145</name>
</gene>
<feature type="domain" description="Methyltransferase" evidence="4">
    <location>
        <begin position="49"/>
        <end position="158"/>
    </location>
</feature>
<dbReference type="CDD" id="cd02440">
    <property type="entry name" value="AdoMet_MTases"/>
    <property type="match status" value="1"/>
</dbReference>
<keyword evidence="2" id="KW-0808">Transferase</keyword>
<dbReference type="PANTHER" id="PTHR16458:SF2">
    <property type="entry name" value="GLYCINE N-METHYLTRANSFERASE"/>
    <property type="match status" value="1"/>
</dbReference>
<dbReference type="Gene3D" id="3.40.50.150">
    <property type="entry name" value="Vaccinia Virus protein VP39"/>
    <property type="match status" value="1"/>
</dbReference>